<dbReference type="InterPro" id="IPR008921">
    <property type="entry name" value="DNA_pol3_clamp-load_cplx_C"/>
</dbReference>
<evidence type="ECO:0000256" key="4">
    <source>
        <dbReference type="ARBA" id="ARBA00022705"/>
    </source>
</evidence>
<dbReference type="Gene3D" id="1.20.272.10">
    <property type="match status" value="1"/>
</dbReference>
<keyword evidence="9" id="KW-1185">Reference proteome</keyword>
<dbReference type="InterPro" id="IPR005790">
    <property type="entry name" value="DNA_polIII_delta"/>
</dbReference>
<name>A0A5C5GIQ8_9RHOB</name>
<proteinExistence type="inferred from homology"/>
<evidence type="ECO:0000313" key="8">
    <source>
        <dbReference type="EMBL" id="TNY33779.1"/>
    </source>
</evidence>
<evidence type="ECO:0000313" key="9">
    <source>
        <dbReference type="Proteomes" id="UP000314011"/>
    </source>
</evidence>
<dbReference type="InterPro" id="IPR027417">
    <property type="entry name" value="P-loop_NTPase"/>
</dbReference>
<accession>A0A5C5GIQ8</accession>
<dbReference type="OrthoDB" id="9804983at2"/>
<dbReference type="SUPFAM" id="SSF48019">
    <property type="entry name" value="post-AAA+ oligomerization domain-like"/>
    <property type="match status" value="1"/>
</dbReference>
<evidence type="ECO:0000256" key="3">
    <source>
        <dbReference type="ARBA" id="ARBA00022695"/>
    </source>
</evidence>
<dbReference type="PANTHER" id="PTHR34388:SF1">
    <property type="entry name" value="DNA POLYMERASE III SUBUNIT DELTA"/>
    <property type="match status" value="1"/>
</dbReference>
<keyword evidence="2" id="KW-0808">Transferase</keyword>
<sequence>MKLSPRDASAYFRSPDPKRPGLLIHGDDAMRVAARRQEVLSALLGPNAEEEMRLTRLPANELRKDTAALIDAVKAQGFFPGARAVHVESATDGLSQALSAALEDWQEGDAQIVVTAGLLTARSSLRKLFEGHRTAYAAAIYNDPPGRDEVERMIADAGLKDVPRDATDALLALSRDLPPGDFRQTVEKLALFKVGDSTPVTADEVALIAPRSSEAALDDALEIVASGRTSELGPVLRRLYAQGVNPVTLCIGAVRHFRQLHAAASDPGGASAGVAKLRPPVFGPRRDKLMRQAQHWGMHRLETGLTILTDTDLQLRSASSAPAHAVMERALIRLAMLARR</sequence>
<keyword evidence="4" id="KW-0235">DNA replication</keyword>
<dbReference type="NCBIfam" id="TIGR01128">
    <property type="entry name" value="holA"/>
    <property type="match status" value="1"/>
</dbReference>
<evidence type="ECO:0000256" key="7">
    <source>
        <dbReference type="ARBA" id="ARBA00049244"/>
    </source>
</evidence>
<comment type="catalytic activity">
    <reaction evidence="7">
        <text>DNA(n) + a 2'-deoxyribonucleoside 5'-triphosphate = DNA(n+1) + diphosphate</text>
        <dbReference type="Rhea" id="RHEA:22508"/>
        <dbReference type="Rhea" id="RHEA-COMP:17339"/>
        <dbReference type="Rhea" id="RHEA-COMP:17340"/>
        <dbReference type="ChEBI" id="CHEBI:33019"/>
        <dbReference type="ChEBI" id="CHEBI:61560"/>
        <dbReference type="ChEBI" id="CHEBI:173112"/>
        <dbReference type="EC" id="2.7.7.7"/>
    </reaction>
</comment>
<reference evidence="8 9" key="1">
    <citation type="submission" date="2019-06" db="EMBL/GenBank/DDBJ databases">
        <title>Genome of new Rhodobacteraceae sp. SM1903.</title>
        <authorList>
            <person name="Ren X."/>
        </authorList>
    </citation>
    <scope>NUCLEOTIDE SEQUENCE [LARGE SCALE GENOMIC DNA]</scope>
    <source>
        <strain evidence="8 9">SM1903</strain>
    </source>
</reference>
<organism evidence="8 9">
    <name type="scientific">Pelagovum pacificum</name>
    <dbReference type="NCBI Taxonomy" id="2588711"/>
    <lineage>
        <taxon>Bacteria</taxon>
        <taxon>Pseudomonadati</taxon>
        <taxon>Pseudomonadota</taxon>
        <taxon>Alphaproteobacteria</taxon>
        <taxon>Rhodobacterales</taxon>
        <taxon>Paracoccaceae</taxon>
        <taxon>Pelagovum</taxon>
    </lineage>
</organism>
<dbReference type="Gene3D" id="3.40.50.300">
    <property type="entry name" value="P-loop containing nucleotide triphosphate hydrolases"/>
    <property type="match status" value="1"/>
</dbReference>
<protein>
    <recommendedName>
        <fullName evidence="1">DNA-directed DNA polymerase</fullName>
        <ecNumber evidence="1">2.7.7.7</ecNumber>
    </recommendedName>
</protein>
<dbReference type="PANTHER" id="PTHR34388">
    <property type="entry name" value="DNA POLYMERASE III SUBUNIT DELTA"/>
    <property type="match status" value="1"/>
</dbReference>
<comment type="similarity">
    <text evidence="6">Belongs to the DNA polymerase HolA subunit family.</text>
</comment>
<dbReference type="EMBL" id="VFFF01000001">
    <property type="protein sequence ID" value="TNY33779.1"/>
    <property type="molecule type" value="Genomic_DNA"/>
</dbReference>
<evidence type="ECO:0000256" key="1">
    <source>
        <dbReference type="ARBA" id="ARBA00012417"/>
    </source>
</evidence>
<dbReference type="EC" id="2.7.7.7" evidence="1"/>
<comment type="caution">
    <text evidence="8">The sequence shown here is derived from an EMBL/GenBank/DDBJ whole genome shotgun (WGS) entry which is preliminary data.</text>
</comment>
<evidence type="ECO:0000256" key="2">
    <source>
        <dbReference type="ARBA" id="ARBA00022679"/>
    </source>
</evidence>
<dbReference type="RefSeq" id="WP_140194497.1">
    <property type="nucleotide sequence ID" value="NZ_CP065915.1"/>
</dbReference>
<gene>
    <name evidence="8" type="ORF">FHY64_11095</name>
</gene>
<dbReference type="GO" id="GO:0003677">
    <property type="term" value="F:DNA binding"/>
    <property type="evidence" value="ECO:0007669"/>
    <property type="project" value="InterPro"/>
</dbReference>
<dbReference type="AlphaFoldDB" id="A0A5C5GIQ8"/>
<dbReference type="Proteomes" id="UP000314011">
    <property type="component" value="Unassembled WGS sequence"/>
</dbReference>
<dbReference type="GO" id="GO:0009360">
    <property type="term" value="C:DNA polymerase III complex"/>
    <property type="evidence" value="ECO:0007669"/>
    <property type="project" value="TreeGrafter"/>
</dbReference>
<dbReference type="GO" id="GO:0003887">
    <property type="term" value="F:DNA-directed DNA polymerase activity"/>
    <property type="evidence" value="ECO:0007669"/>
    <property type="project" value="UniProtKB-KW"/>
</dbReference>
<evidence type="ECO:0000256" key="6">
    <source>
        <dbReference type="ARBA" id="ARBA00034754"/>
    </source>
</evidence>
<dbReference type="GO" id="GO:0006261">
    <property type="term" value="P:DNA-templated DNA replication"/>
    <property type="evidence" value="ECO:0007669"/>
    <property type="project" value="TreeGrafter"/>
</dbReference>
<keyword evidence="3" id="KW-0548">Nucleotidyltransferase</keyword>
<keyword evidence="5" id="KW-0239">DNA-directed DNA polymerase</keyword>
<evidence type="ECO:0000256" key="5">
    <source>
        <dbReference type="ARBA" id="ARBA00022932"/>
    </source>
</evidence>